<dbReference type="PANTHER" id="PTHR34548:SF2">
    <property type="entry name" value="PROTEIN TIC 21, CHLOROPLASTIC"/>
    <property type="match status" value="1"/>
</dbReference>
<dbReference type="eggNOG" id="COG3038">
    <property type="taxonomic scope" value="Bacteria"/>
</dbReference>
<dbReference type="AlphaFoldDB" id="A3IWF3"/>
<dbReference type="Proteomes" id="UP000003781">
    <property type="component" value="Unassembled WGS sequence"/>
</dbReference>
<evidence type="ECO:0000313" key="2">
    <source>
        <dbReference type="EMBL" id="EAZ89204.1"/>
    </source>
</evidence>
<evidence type="ECO:0008006" key="4">
    <source>
        <dbReference type="Google" id="ProtNLM"/>
    </source>
</evidence>
<dbReference type="RefSeq" id="WP_008277709.1">
    <property type="nucleotide sequence ID" value="NZ_AAXW01000051.1"/>
</dbReference>
<sequence length="188" mass="20541">MQNKLNSPNLPDRAKFASVLRLLSQISYWIHLILGATSALILGLILFSRKLGTPANNTAISISIFLTIASLVAVGIRIFFAWRYNRIAKQLKSATPIQPNRLEIVNLLRIALIISLTGLILAFLASETTVVSIIAQAIAQPQGPRVYGQQQAIETADLFLDFVNVTILGAHALGTINSLGLLNWITRE</sequence>
<keyword evidence="3" id="KW-1185">Reference proteome</keyword>
<gene>
    <name evidence="2" type="ORF">CY0110_15440</name>
</gene>
<dbReference type="InterPro" id="IPR022051">
    <property type="entry name" value="DUF3611"/>
</dbReference>
<keyword evidence="1" id="KW-1133">Transmembrane helix</keyword>
<dbReference type="Pfam" id="PF12263">
    <property type="entry name" value="DUF3611"/>
    <property type="match status" value="1"/>
</dbReference>
<dbReference type="OrthoDB" id="5766633at2"/>
<dbReference type="EMBL" id="AAXW01000051">
    <property type="protein sequence ID" value="EAZ89204.1"/>
    <property type="molecule type" value="Genomic_DNA"/>
</dbReference>
<reference evidence="2 3" key="1">
    <citation type="submission" date="2007-03" db="EMBL/GenBank/DDBJ databases">
        <authorList>
            <person name="Stal L."/>
            <person name="Ferriera S."/>
            <person name="Johnson J."/>
            <person name="Kravitz S."/>
            <person name="Beeson K."/>
            <person name="Sutton G."/>
            <person name="Rogers Y.-H."/>
            <person name="Friedman R."/>
            <person name="Frazier M."/>
            <person name="Venter J.C."/>
        </authorList>
    </citation>
    <scope>NUCLEOTIDE SEQUENCE [LARGE SCALE GENOMIC DNA]</scope>
    <source>
        <strain evidence="2 3">CCY0110</strain>
    </source>
</reference>
<evidence type="ECO:0000256" key="1">
    <source>
        <dbReference type="SAM" id="Phobius"/>
    </source>
</evidence>
<keyword evidence="1" id="KW-0812">Transmembrane</keyword>
<keyword evidence="1" id="KW-0472">Membrane</keyword>
<dbReference type="PANTHER" id="PTHR34548">
    <property type="entry name" value="PROTEIN TIC 21, CHLOROPLASTIC"/>
    <property type="match status" value="1"/>
</dbReference>
<name>A3IWF3_9CHRO</name>
<comment type="caution">
    <text evidence="2">The sequence shown here is derived from an EMBL/GenBank/DDBJ whole genome shotgun (WGS) entry which is preliminary data.</text>
</comment>
<feature type="transmembrane region" description="Helical" evidence="1">
    <location>
        <begin position="59"/>
        <end position="84"/>
    </location>
</feature>
<protein>
    <recommendedName>
        <fullName evidence="4">DUF3611 family protein</fullName>
    </recommendedName>
</protein>
<feature type="transmembrane region" description="Helical" evidence="1">
    <location>
        <begin position="26"/>
        <end position="47"/>
    </location>
</feature>
<evidence type="ECO:0000313" key="3">
    <source>
        <dbReference type="Proteomes" id="UP000003781"/>
    </source>
</evidence>
<organism evidence="2 3">
    <name type="scientific">Crocosphaera chwakensis CCY0110</name>
    <dbReference type="NCBI Taxonomy" id="391612"/>
    <lineage>
        <taxon>Bacteria</taxon>
        <taxon>Bacillati</taxon>
        <taxon>Cyanobacteriota</taxon>
        <taxon>Cyanophyceae</taxon>
        <taxon>Oscillatoriophycideae</taxon>
        <taxon>Chroococcales</taxon>
        <taxon>Aphanothecaceae</taxon>
        <taxon>Crocosphaera</taxon>
        <taxon>Crocosphaera chwakensis</taxon>
    </lineage>
</organism>
<proteinExistence type="predicted"/>
<accession>A3IWF3</accession>
<feature type="transmembrane region" description="Helical" evidence="1">
    <location>
        <begin position="104"/>
        <end position="125"/>
    </location>
</feature>